<dbReference type="InterPro" id="IPR021529">
    <property type="entry name" value="DUF2798"/>
</dbReference>
<protein>
    <submittedName>
        <fullName evidence="2">Uncharacterized protein DUF2798</fullName>
    </submittedName>
</protein>
<dbReference type="Proteomes" id="UP000294887">
    <property type="component" value="Unassembled WGS sequence"/>
</dbReference>
<feature type="transmembrane region" description="Helical" evidence="1">
    <location>
        <begin position="106"/>
        <end position="130"/>
    </location>
</feature>
<organism evidence="2 3">
    <name type="scientific">Cocleimonas flava</name>
    <dbReference type="NCBI Taxonomy" id="634765"/>
    <lineage>
        <taxon>Bacteria</taxon>
        <taxon>Pseudomonadati</taxon>
        <taxon>Pseudomonadota</taxon>
        <taxon>Gammaproteobacteria</taxon>
        <taxon>Thiotrichales</taxon>
        <taxon>Thiotrichaceae</taxon>
        <taxon>Cocleimonas</taxon>
    </lineage>
</organism>
<evidence type="ECO:0000313" key="3">
    <source>
        <dbReference type="Proteomes" id="UP000294887"/>
    </source>
</evidence>
<proteinExistence type="predicted"/>
<comment type="caution">
    <text evidence="2">The sequence shown here is derived from an EMBL/GenBank/DDBJ whole genome shotgun (WGS) entry which is preliminary data.</text>
</comment>
<evidence type="ECO:0000256" key="1">
    <source>
        <dbReference type="SAM" id="Phobius"/>
    </source>
</evidence>
<reference evidence="2 3" key="1">
    <citation type="submission" date="2019-03" db="EMBL/GenBank/DDBJ databases">
        <title>Genomic Encyclopedia of Type Strains, Phase IV (KMG-IV): sequencing the most valuable type-strain genomes for metagenomic binning, comparative biology and taxonomic classification.</title>
        <authorList>
            <person name="Goeker M."/>
        </authorList>
    </citation>
    <scope>NUCLEOTIDE SEQUENCE [LARGE SCALE GENOMIC DNA]</scope>
    <source>
        <strain evidence="2 3">DSM 24830</strain>
    </source>
</reference>
<sequence length="174" mass="19167">MNSQVKVISLEEGDVEDSVEGNETYNEKTKLIYKVLLVLGMMSIIGGLLTGVMTYMNVGYSDTFMTNWRNALFTAYAVMPIGFVLMGLFTKLINQLLPNTGVHTRNLIVGGLMALIMESLLAFSTAVNVIGFTNHSDLFTGWLEGFLAALPLGLTLMIITSMTIKPKIERFLKS</sequence>
<dbReference type="RefSeq" id="WP_131906331.1">
    <property type="nucleotide sequence ID" value="NZ_BAAAFU010000006.1"/>
</dbReference>
<keyword evidence="1" id="KW-1133">Transmembrane helix</keyword>
<name>A0A4R1EX41_9GAMM</name>
<dbReference type="OrthoDB" id="7871259at2"/>
<dbReference type="AlphaFoldDB" id="A0A4R1EX41"/>
<dbReference type="Pfam" id="PF11391">
    <property type="entry name" value="DUF2798"/>
    <property type="match status" value="1"/>
</dbReference>
<accession>A0A4R1EX41</accession>
<keyword evidence="1" id="KW-0812">Transmembrane</keyword>
<evidence type="ECO:0000313" key="2">
    <source>
        <dbReference type="EMBL" id="TCJ84582.1"/>
    </source>
</evidence>
<feature type="transmembrane region" description="Helical" evidence="1">
    <location>
        <begin position="142"/>
        <end position="164"/>
    </location>
</feature>
<keyword evidence="1" id="KW-0472">Membrane</keyword>
<dbReference type="EMBL" id="SMFQ01000004">
    <property type="protein sequence ID" value="TCJ84582.1"/>
    <property type="molecule type" value="Genomic_DNA"/>
</dbReference>
<keyword evidence="3" id="KW-1185">Reference proteome</keyword>
<feature type="transmembrane region" description="Helical" evidence="1">
    <location>
        <begin position="73"/>
        <end position="94"/>
    </location>
</feature>
<feature type="transmembrane region" description="Helical" evidence="1">
    <location>
        <begin position="31"/>
        <end position="53"/>
    </location>
</feature>
<gene>
    <name evidence="2" type="ORF">EV695_2540</name>
</gene>